<evidence type="ECO:0000256" key="9">
    <source>
        <dbReference type="SAM" id="MobiDB-lite"/>
    </source>
</evidence>
<reference evidence="12 13" key="1">
    <citation type="submission" date="2021-06" db="EMBL/GenBank/DDBJ databases">
        <authorList>
            <person name="Palmer J.M."/>
        </authorList>
    </citation>
    <scope>NUCLEOTIDE SEQUENCE [LARGE SCALE GENOMIC DNA]</scope>
    <source>
        <strain evidence="12 13">XR_2019</strain>
        <tissue evidence="12">Muscle</tissue>
    </source>
</reference>
<feature type="transmembrane region" description="Helical" evidence="10">
    <location>
        <begin position="260"/>
        <end position="280"/>
    </location>
</feature>
<name>A0ABV0VQP3_9TELE</name>
<feature type="transmembrane region" description="Helical" evidence="10">
    <location>
        <begin position="142"/>
        <end position="165"/>
    </location>
</feature>
<evidence type="ECO:0000313" key="13">
    <source>
        <dbReference type="Proteomes" id="UP001444071"/>
    </source>
</evidence>
<comment type="caution">
    <text evidence="12">The sequence shown here is derived from an EMBL/GenBank/DDBJ whole genome shotgun (WGS) entry which is preliminary data.</text>
</comment>
<feature type="region of interest" description="Disordered" evidence="9">
    <location>
        <begin position="415"/>
        <end position="446"/>
    </location>
</feature>
<evidence type="ECO:0000256" key="3">
    <source>
        <dbReference type="ARBA" id="ARBA00022692"/>
    </source>
</evidence>
<evidence type="ECO:0000256" key="7">
    <source>
        <dbReference type="ARBA" id="ARBA00023170"/>
    </source>
</evidence>
<dbReference type="PANTHER" id="PTHR24245">
    <property type="entry name" value="G-PROTEIN COUPLED RECEPTOR"/>
    <property type="match status" value="1"/>
</dbReference>
<dbReference type="PANTHER" id="PTHR24245:SF6">
    <property type="entry name" value="G-PROTEIN COUPLED RECEPTOR 26"/>
    <property type="match status" value="1"/>
</dbReference>
<keyword evidence="2" id="KW-1003">Cell membrane</keyword>
<dbReference type="Pfam" id="PF00001">
    <property type="entry name" value="7tm_1"/>
    <property type="match status" value="1"/>
</dbReference>
<keyword evidence="13" id="KW-1185">Reference proteome</keyword>
<keyword evidence="4 10" id="KW-1133">Transmembrane helix</keyword>
<sequence length="446" mass="49556">MKTADALFLSQGSGGAMNAADIVVSLLILGIIVVSLLSNVVVLICFLYNSEIRRQVPGLFILNLTFCNLLQNVSNMPLTLVGLVTSGHPGGSGFCQIVGFLDTFLTTNSMLSMAALSIDRWVAVVFPLSYHSRIRHRDALIVLGYTWIHSICFSTVATCSSWLGYNHLYASCTLCNVRAKTAGKQFIVFTVALHCLTFLLTLIVMCVTYLKVLKVARSHCKRIDVITMQTLVLLVDIHPSVRQKCLEEQKRRRQRATNKISTFIGTFVVCFTPYVITRIVELFSPGPINPHWGVFSKCLAYSKAASDPFVYSLLRHQYRKTCNLLANKILKRSPLNSSFRVEIKARTTAVTPTQPSISNHQQTNHSPNEGSKFSQRLSLVIDRSQPQKNPDQAPAGSLFLRFSFLACTHPVHPPTIRSAQTTEAPGGFSEEVSLDLQTHQPSPWRI</sequence>
<comment type="subcellular location">
    <subcellularLocation>
        <location evidence="1">Cell membrane</location>
        <topology evidence="1">Multi-pass membrane protein</topology>
    </subcellularLocation>
</comment>
<dbReference type="SUPFAM" id="SSF81321">
    <property type="entry name" value="Family A G protein-coupled receptor-like"/>
    <property type="match status" value="1"/>
</dbReference>
<feature type="transmembrane region" description="Helical" evidence="10">
    <location>
        <begin position="185"/>
        <end position="212"/>
    </location>
</feature>
<evidence type="ECO:0000256" key="1">
    <source>
        <dbReference type="ARBA" id="ARBA00004651"/>
    </source>
</evidence>
<keyword evidence="5" id="KW-0297">G-protein coupled receptor</keyword>
<protein>
    <submittedName>
        <fullName evidence="12">G-protein coupled receptor 26</fullName>
    </submittedName>
</protein>
<dbReference type="InterPro" id="IPR000276">
    <property type="entry name" value="GPCR_Rhodpsn"/>
</dbReference>
<evidence type="ECO:0000256" key="2">
    <source>
        <dbReference type="ARBA" id="ARBA00022475"/>
    </source>
</evidence>
<evidence type="ECO:0000256" key="8">
    <source>
        <dbReference type="ARBA" id="ARBA00023224"/>
    </source>
</evidence>
<keyword evidence="3 10" id="KW-0812">Transmembrane</keyword>
<accession>A0ABV0VQP3</accession>
<feature type="transmembrane region" description="Helical" evidence="10">
    <location>
        <begin position="22"/>
        <end position="48"/>
    </location>
</feature>
<keyword evidence="8" id="KW-0807">Transducer</keyword>
<keyword evidence="7 12" id="KW-0675">Receptor</keyword>
<dbReference type="Proteomes" id="UP001444071">
    <property type="component" value="Unassembled WGS sequence"/>
</dbReference>
<keyword evidence="6 10" id="KW-0472">Membrane</keyword>
<evidence type="ECO:0000256" key="10">
    <source>
        <dbReference type="SAM" id="Phobius"/>
    </source>
</evidence>
<organism evidence="12 13">
    <name type="scientific">Xenotaenia resolanae</name>
    <dbReference type="NCBI Taxonomy" id="208358"/>
    <lineage>
        <taxon>Eukaryota</taxon>
        <taxon>Metazoa</taxon>
        <taxon>Chordata</taxon>
        <taxon>Craniata</taxon>
        <taxon>Vertebrata</taxon>
        <taxon>Euteleostomi</taxon>
        <taxon>Actinopterygii</taxon>
        <taxon>Neopterygii</taxon>
        <taxon>Teleostei</taxon>
        <taxon>Neoteleostei</taxon>
        <taxon>Acanthomorphata</taxon>
        <taxon>Ovalentaria</taxon>
        <taxon>Atherinomorphae</taxon>
        <taxon>Cyprinodontiformes</taxon>
        <taxon>Goodeidae</taxon>
        <taxon>Xenotaenia</taxon>
    </lineage>
</organism>
<dbReference type="PROSITE" id="PS50262">
    <property type="entry name" value="G_PROTEIN_RECEP_F1_2"/>
    <property type="match status" value="1"/>
</dbReference>
<evidence type="ECO:0000313" key="12">
    <source>
        <dbReference type="EMBL" id="MEQ2258562.1"/>
    </source>
</evidence>
<feature type="compositionally biased region" description="Polar residues" evidence="9">
    <location>
        <begin position="435"/>
        <end position="446"/>
    </location>
</feature>
<dbReference type="EMBL" id="JAHRIM010000945">
    <property type="protein sequence ID" value="MEQ2258562.1"/>
    <property type="molecule type" value="Genomic_DNA"/>
</dbReference>
<feature type="region of interest" description="Disordered" evidence="9">
    <location>
        <begin position="350"/>
        <end position="372"/>
    </location>
</feature>
<feature type="domain" description="G-protein coupled receptors family 1 profile" evidence="11">
    <location>
        <begin position="38"/>
        <end position="311"/>
    </location>
</feature>
<dbReference type="InterPro" id="IPR051880">
    <property type="entry name" value="GPC_Orphan_Receptors"/>
</dbReference>
<dbReference type="InterPro" id="IPR017452">
    <property type="entry name" value="GPCR_Rhodpsn_7TM"/>
</dbReference>
<evidence type="ECO:0000256" key="5">
    <source>
        <dbReference type="ARBA" id="ARBA00023040"/>
    </source>
</evidence>
<gene>
    <name evidence="12" type="primary">GPR26_3</name>
    <name evidence="12" type="ORF">XENORESO_021773</name>
</gene>
<evidence type="ECO:0000259" key="11">
    <source>
        <dbReference type="PROSITE" id="PS50262"/>
    </source>
</evidence>
<dbReference type="PRINTS" id="PR00237">
    <property type="entry name" value="GPCRRHODOPSN"/>
</dbReference>
<dbReference type="Gene3D" id="1.20.1070.10">
    <property type="entry name" value="Rhodopsin 7-helix transmembrane proteins"/>
    <property type="match status" value="1"/>
</dbReference>
<evidence type="ECO:0000256" key="6">
    <source>
        <dbReference type="ARBA" id="ARBA00023136"/>
    </source>
</evidence>
<proteinExistence type="predicted"/>
<evidence type="ECO:0000256" key="4">
    <source>
        <dbReference type="ARBA" id="ARBA00022989"/>
    </source>
</evidence>